<keyword evidence="1" id="KW-0812">Transmembrane</keyword>
<dbReference type="RefSeq" id="WP_279251976.1">
    <property type="nucleotide sequence ID" value="NZ_SHNP01000002.1"/>
</dbReference>
<organism evidence="2 3">
    <name type="scientific">Candidatus Seongchinamella marina</name>
    <dbReference type="NCBI Taxonomy" id="2518990"/>
    <lineage>
        <taxon>Bacteria</taxon>
        <taxon>Pseudomonadati</taxon>
        <taxon>Pseudomonadota</taxon>
        <taxon>Gammaproteobacteria</taxon>
        <taxon>Cellvibrionales</taxon>
        <taxon>Halieaceae</taxon>
        <taxon>Seongchinamella</taxon>
    </lineage>
</organism>
<gene>
    <name evidence="2" type="ORF">EYC87_05370</name>
</gene>
<name>A0ABT3SSP2_9GAMM</name>
<feature type="transmembrane region" description="Helical" evidence="1">
    <location>
        <begin position="125"/>
        <end position="147"/>
    </location>
</feature>
<proteinExistence type="predicted"/>
<keyword evidence="3" id="KW-1185">Reference proteome</keyword>
<protein>
    <submittedName>
        <fullName evidence="2">Uncharacterized protein</fullName>
    </submittedName>
</protein>
<keyword evidence="1" id="KW-0472">Membrane</keyword>
<evidence type="ECO:0000313" key="2">
    <source>
        <dbReference type="EMBL" id="MCX2973014.1"/>
    </source>
</evidence>
<dbReference type="Proteomes" id="UP001143307">
    <property type="component" value="Unassembled WGS sequence"/>
</dbReference>
<evidence type="ECO:0000256" key="1">
    <source>
        <dbReference type="SAM" id="Phobius"/>
    </source>
</evidence>
<comment type="caution">
    <text evidence="2">The sequence shown here is derived from an EMBL/GenBank/DDBJ whole genome shotgun (WGS) entry which is preliminary data.</text>
</comment>
<keyword evidence="1" id="KW-1133">Transmembrane helix</keyword>
<evidence type="ECO:0000313" key="3">
    <source>
        <dbReference type="Proteomes" id="UP001143307"/>
    </source>
</evidence>
<reference evidence="2" key="1">
    <citation type="submission" date="2019-02" db="EMBL/GenBank/DDBJ databases">
        <authorList>
            <person name="Li S.-H."/>
        </authorList>
    </citation>
    <scope>NUCLEOTIDE SEQUENCE</scope>
    <source>
        <strain evidence="2">IMCC8485</strain>
    </source>
</reference>
<accession>A0ABT3SSP2</accession>
<sequence>MEKNKFAPSSGFIKRWCILWVLISIPCFTYGGWMHSQMIQAEQEEERLKKIALANPLYVKAIECADDARHTRRNLPDIGALGKNREHYEELKDIEELCRNGAEQFEPEYTLAKLRPGNYPDKIGAGYGLGVFALAPILLLFAFLGLVRLGRWLWRGSSS</sequence>
<feature type="transmembrane region" description="Helical" evidence="1">
    <location>
        <begin position="12"/>
        <end position="33"/>
    </location>
</feature>
<dbReference type="EMBL" id="SHNP01000002">
    <property type="protein sequence ID" value="MCX2973014.1"/>
    <property type="molecule type" value="Genomic_DNA"/>
</dbReference>